<dbReference type="AlphaFoldDB" id="A0A7N0TEP1"/>
<evidence type="ECO:0000256" key="11">
    <source>
        <dbReference type="SAM" id="MobiDB-lite"/>
    </source>
</evidence>
<evidence type="ECO:0000259" key="12">
    <source>
        <dbReference type="PROSITE" id="PS50071"/>
    </source>
</evidence>
<evidence type="ECO:0000256" key="6">
    <source>
        <dbReference type="ARBA" id="ARBA00023242"/>
    </source>
</evidence>
<feature type="DNA-binding region" description="Homeobox" evidence="8">
    <location>
        <begin position="69"/>
        <end position="128"/>
    </location>
</feature>
<keyword evidence="2 10" id="KW-0805">Transcription regulation</keyword>
<dbReference type="OMA" id="PMDTIND"/>
<proteinExistence type="inferred from homology"/>
<sequence>MISVINNNKSEAGDDQMLSISQMYPAAGVVYAQLETEIKQEAAGDKKMRKRRRKKSKACRGGESIREAGALRKRKLTEEQVSLLEVNFGNEHKLEWERKERLAAKLGLDQRQVAIWFQNRRARWKTKKLEEDYSRLKAAHDNLVLHNFQLESQVIKLVERLGRTENQAKRLSERSSEGTSSNRPTSCLSLDAPFLGGFGIIQDGLHNNVFYMDQENYVPGAMEWPSMHDM</sequence>
<dbReference type="InterPro" id="IPR001356">
    <property type="entry name" value="HD"/>
</dbReference>
<dbReference type="GO" id="GO:0005634">
    <property type="term" value="C:nucleus"/>
    <property type="evidence" value="ECO:0007669"/>
    <property type="project" value="UniProtKB-SubCell"/>
</dbReference>
<dbReference type="SMART" id="SM00389">
    <property type="entry name" value="HOX"/>
    <property type="match status" value="1"/>
</dbReference>
<evidence type="ECO:0000256" key="4">
    <source>
        <dbReference type="ARBA" id="ARBA00023155"/>
    </source>
</evidence>
<feature type="compositionally biased region" description="Basic residues" evidence="11">
    <location>
        <begin position="47"/>
        <end position="58"/>
    </location>
</feature>
<evidence type="ECO:0000256" key="1">
    <source>
        <dbReference type="ARBA" id="ARBA00004123"/>
    </source>
</evidence>
<dbReference type="Gramene" id="Kaladp0034s0004.1.v1.1">
    <property type="protein sequence ID" value="Kaladp0034s0004.1.v1.1"/>
    <property type="gene ID" value="Kaladp0034s0004.v1.1"/>
</dbReference>
<dbReference type="GO" id="GO:0000981">
    <property type="term" value="F:DNA-binding transcription factor activity, RNA polymerase II-specific"/>
    <property type="evidence" value="ECO:0007669"/>
    <property type="project" value="UniProtKB-UniRule"/>
</dbReference>
<dbReference type="InterPro" id="IPR017970">
    <property type="entry name" value="Homeobox_CS"/>
</dbReference>
<dbReference type="PANTHER" id="PTHR24326">
    <property type="entry name" value="HOMEOBOX-LEUCINE ZIPPER PROTEIN"/>
    <property type="match status" value="1"/>
</dbReference>
<dbReference type="PANTHER" id="PTHR24326:SF527">
    <property type="entry name" value="HOMEOBOX-LEUCINE ZIPPER PROTEIN ATHB-40"/>
    <property type="match status" value="1"/>
</dbReference>
<dbReference type="EnsemblPlants" id="Kaladp0034s0004.1.v1.1">
    <property type="protein sequence ID" value="Kaladp0034s0004.1.v1.1"/>
    <property type="gene ID" value="Kaladp0034s0004.v1.1"/>
</dbReference>
<keyword evidence="5 10" id="KW-0804">Transcription</keyword>
<evidence type="ECO:0000256" key="9">
    <source>
        <dbReference type="RuleBase" id="RU000682"/>
    </source>
</evidence>
<comment type="function">
    <text evidence="10">Transcription factor.</text>
</comment>
<evidence type="ECO:0000256" key="7">
    <source>
        <dbReference type="ARBA" id="ARBA00025748"/>
    </source>
</evidence>
<dbReference type="PRINTS" id="PR00031">
    <property type="entry name" value="HTHREPRESSR"/>
</dbReference>
<protein>
    <recommendedName>
        <fullName evidence="10">Homeobox-leucine zipper protein</fullName>
    </recommendedName>
    <alternativeName>
        <fullName evidence="10">HD-ZIP protein</fullName>
    </alternativeName>
    <alternativeName>
        <fullName evidence="10">Homeodomain transcription factor</fullName>
    </alternativeName>
</protein>
<dbReference type="GO" id="GO:0043565">
    <property type="term" value="F:sequence-specific DNA binding"/>
    <property type="evidence" value="ECO:0007669"/>
    <property type="project" value="TreeGrafter"/>
</dbReference>
<dbReference type="Proteomes" id="UP000594263">
    <property type="component" value="Unplaced"/>
</dbReference>
<dbReference type="Gene3D" id="1.10.10.60">
    <property type="entry name" value="Homeodomain-like"/>
    <property type="match status" value="1"/>
</dbReference>
<evidence type="ECO:0000256" key="10">
    <source>
        <dbReference type="RuleBase" id="RU369038"/>
    </source>
</evidence>
<dbReference type="GO" id="GO:0045893">
    <property type="term" value="P:positive regulation of DNA-templated transcription"/>
    <property type="evidence" value="ECO:0007669"/>
    <property type="project" value="TreeGrafter"/>
</dbReference>
<dbReference type="InterPro" id="IPR009057">
    <property type="entry name" value="Homeodomain-like_sf"/>
</dbReference>
<name>A0A7N0TEP1_KALFE</name>
<keyword evidence="4 8" id="KW-0371">Homeobox</keyword>
<dbReference type="PROSITE" id="PS50071">
    <property type="entry name" value="HOMEOBOX_2"/>
    <property type="match status" value="1"/>
</dbReference>
<dbReference type="PROSITE" id="PS00027">
    <property type="entry name" value="HOMEOBOX_1"/>
    <property type="match status" value="1"/>
</dbReference>
<reference evidence="13" key="1">
    <citation type="submission" date="2021-01" db="UniProtKB">
        <authorList>
            <consortium name="EnsemblPlants"/>
        </authorList>
    </citation>
    <scope>IDENTIFICATION</scope>
</reference>
<comment type="similarity">
    <text evidence="7 10">Belongs to the HD-ZIP homeobox family. Class I subfamily.</text>
</comment>
<keyword evidence="6 8" id="KW-0539">Nucleus</keyword>
<evidence type="ECO:0000256" key="8">
    <source>
        <dbReference type="PROSITE-ProRule" id="PRU00108"/>
    </source>
</evidence>
<dbReference type="InterPro" id="IPR045224">
    <property type="entry name" value="HDZip_class_I_plant"/>
</dbReference>
<comment type="subcellular location">
    <subcellularLocation>
        <location evidence="1 8 9">Nucleus</location>
    </subcellularLocation>
</comment>
<dbReference type="InterPro" id="IPR000047">
    <property type="entry name" value="HTH_motif"/>
</dbReference>
<evidence type="ECO:0000313" key="13">
    <source>
        <dbReference type="EnsemblPlants" id="Kaladp0034s0004.1.v1.1"/>
    </source>
</evidence>
<evidence type="ECO:0000313" key="14">
    <source>
        <dbReference type="Proteomes" id="UP000594263"/>
    </source>
</evidence>
<feature type="region of interest" description="Disordered" evidence="11">
    <location>
        <begin position="42"/>
        <end position="62"/>
    </location>
</feature>
<organism evidence="13 14">
    <name type="scientific">Kalanchoe fedtschenkoi</name>
    <name type="common">Lavender scallops</name>
    <name type="synonym">South American air plant</name>
    <dbReference type="NCBI Taxonomy" id="63787"/>
    <lineage>
        <taxon>Eukaryota</taxon>
        <taxon>Viridiplantae</taxon>
        <taxon>Streptophyta</taxon>
        <taxon>Embryophyta</taxon>
        <taxon>Tracheophyta</taxon>
        <taxon>Spermatophyta</taxon>
        <taxon>Magnoliopsida</taxon>
        <taxon>eudicotyledons</taxon>
        <taxon>Gunneridae</taxon>
        <taxon>Pentapetalae</taxon>
        <taxon>Saxifragales</taxon>
        <taxon>Crassulaceae</taxon>
        <taxon>Kalanchoe</taxon>
    </lineage>
</organism>
<evidence type="ECO:0000256" key="5">
    <source>
        <dbReference type="ARBA" id="ARBA00023163"/>
    </source>
</evidence>
<evidence type="ECO:0000256" key="2">
    <source>
        <dbReference type="ARBA" id="ARBA00023015"/>
    </source>
</evidence>
<dbReference type="Pfam" id="PF00046">
    <property type="entry name" value="Homeodomain"/>
    <property type="match status" value="1"/>
</dbReference>
<accession>A0A7N0TEP1</accession>
<evidence type="ECO:0000256" key="3">
    <source>
        <dbReference type="ARBA" id="ARBA00023125"/>
    </source>
</evidence>
<dbReference type="CDD" id="cd00086">
    <property type="entry name" value="homeodomain"/>
    <property type="match status" value="1"/>
</dbReference>
<keyword evidence="3 8" id="KW-0238">DNA-binding</keyword>
<keyword evidence="14" id="KW-1185">Reference proteome</keyword>
<dbReference type="SUPFAM" id="SSF46689">
    <property type="entry name" value="Homeodomain-like"/>
    <property type="match status" value="1"/>
</dbReference>
<feature type="domain" description="Homeobox" evidence="12">
    <location>
        <begin position="67"/>
        <end position="127"/>
    </location>
</feature>